<organism evidence="1 2">
    <name type="scientific">Paramecium sonneborni</name>
    <dbReference type="NCBI Taxonomy" id="65129"/>
    <lineage>
        <taxon>Eukaryota</taxon>
        <taxon>Sar</taxon>
        <taxon>Alveolata</taxon>
        <taxon>Ciliophora</taxon>
        <taxon>Intramacronucleata</taxon>
        <taxon>Oligohymenophorea</taxon>
        <taxon>Peniculida</taxon>
        <taxon>Parameciidae</taxon>
        <taxon>Paramecium</taxon>
    </lineage>
</organism>
<sequence>MLPTPRVSNQQIYKVGEQSIKGIDLQGKKTQKTKDYNLEAMYKNYQIASKITNILKFIRKFIKLQQQQIQFKKFNWF</sequence>
<dbReference type="Proteomes" id="UP000692954">
    <property type="component" value="Unassembled WGS sequence"/>
</dbReference>
<gene>
    <name evidence="1" type="ORF">PSON_ATCC_30995.1.T0580232</name>
</gene>
<reference evidence="1" key="1">
    <citation type="submission" date="2021-01" db="EMBL/GenBank/DDBJ databases">
        <authorList>
            <consortium name="Genoscope - CEA"/>
            <person name="William W."/>
        </authorList>
    </citation>
    <scope>NUCLEOTIDE SEQUENCE</scope>
</reference>
<keyword evidence="2" id="KW-1185">Reference proteome</keyword>
<protein>
    <submittedName>
        <fullName evidence="1">Uncharacterized protein</fullName>
    </submittedName>
</protein>
<evidence type="ECO:0000313" key="2">
    <source>
        <dbReference type="Proteomes" id="UP000692954"/>
    </source>
</evidence>
<name>A0A8S1NJ46_9CILI</name>
<proteinExistence type="predicted"/>
<dbReference type="EMBL" id="CAJJDN010000058">
    <property type="protein sequence ID" value="CAD8092112.1"/>
    <property type="molecule type" value="Genomic_DNA"/>
</dbReference>
<evidence type="ECO:0000313" key="1">
    <source>
        <dbReference type="EMBL" id="CAD8092112.1"/>
    </source>
</evidence>
<accession>A0A8S1NJ46</accession>
<comment type="caution">
    <text evidence="1">The sequence shown here is derived from an EMBL/GenBank/DDBJ whole genome shotgun (WGS) entry which is preliminary data.</text>
</comment>
<dbReference type="AlphaFoldDB" id="A0A8S1NJ46"/>